<name>A0ACA9L7R6_9GLOM</name>
<proteinExistence type="predicted"/>
<evidence type="ECO:0000313" key="1">
    <source>
        <dbReference type="EMBL" id="CAG8515748.1"/>
    </source>
</evidence>
<dbReference type="Proteomes" id="UP000789920">
    <property type="component" value="Unassembled WGS sequence"/>
</dbReference>
<keyword evidence="2" id="KW-1185">Reference proteome</keyword>
<accession>A0ACA9L7R6</accession>
<dbReference type="EMBL" id="CAJVQC010002681">
    <property type="protein sequence ID" value="CAG8515748.1"/>
    <property type="molecule type" value="Genomic_DNA"/>
</dbReference>
<comment type="caution">
    <text evidence="1">The sequence shown here is derived from an EMBL/GenBank/DDBJ whole genome shotgun (WGS) entry which is preliminary data.</text>
</comment>
<organism evidence="1 2">
    <name type="scientific">Racocetra persica</name>
    <dbReference type="NCBI Taxonomy" id="160502"/>
    <lineage>
        <taxon>Eukaryota</taxon>
        <taxon>Fungi</taxon>
        <taxon>Fungi incertae sedis</taxon>
        <taxon>Mucoromycota</taxon>
        <taxon>Glomeromycotina</taxon>
        <taxon>Glomeromycetes</taxon>
        <taxon>Diversisporales</taxon>
        <taxon>Gigasporaceae</taxon>
        <taxon>Racocetra</taxon>
    </lineage>
</organism>
<gene>
    <name evidence="1" type="ORF">RPERSI_LOCUS2466</name>
</gene>
<reference evidence="1" key="1">
    <citation type="submission" date="2021-06" db="EMBL/GenBank/DDBJ databases">
        <authorList>
            <person name="Kallberg Y."/>
            <person name="Tangrot J."/>
            <person name="Rosling A."/>
        </authorList>
    </citation>
    <scope>NUCLEOTIDE SEQUENCE</scope>
    <source>
        <strain evidence="1">MA461A</strain>
    </source>
</reference>
<protein>
    <submittedName>
        <fullName evidence="1">2143_t:CDS:1</fullName>
    </submittedName>
</protein>
<sequence>MSLPDNYPFLTRKEFDIAAKLFIEQSKRSNDEPWSWVEHEKVKGFGYICRKSLVKRVTPVNFVIPADEFTQLDDEILEEEDLNSLPTVPASDEYFTVDYHIIYSTSYKVPVLYFNAYNSDGTLLTNDEIYSNLVHPLKQNDIKNAGFNGAISQQDHPTLLLPFYYLHPCETATLMASIVSDSKVDNNKPQVLPLEGYIRSWLSLVGSVVGVKVVIDYFI</sequence>
<evidence type="ECO:0000313" key="2">
    <source>
        <dbReference type="Proteomes" id="UP000789920"/>
    </source>
</evidence>